<dbReference type="SUPFAM" id="SSF53335">
    <property type="entry name" value="S-adenosyl-L-methionine-dependent methyltransferases"/>
    <property type="match status" value="1"/>
</dbReference>
<evidence type="ECO:0000256" key="5">
    <source>
        <dbReference type="ARBA" id="ARBA00022691"/>
    </source>
</evidence>
<dbReference type="InterPro" id="IPR051537">
    <property type="entry name" value="DNA_Adenine_Mtase"/>
</dbReference>
<evidence type="ECO:0000256" key="1">
    <source>
        <dbReference type="ARBA" id="ARBA00006594"/>
    </source>
</evidence>
<dbReference type="EMBL" id="FQZE01000010">
    <property type="protein sequence ID" value="SHJ06575.1"/>
    <property type="molecule type" value="Genomic_DNA"/>
</dbReference>
<dbReference type="PRINTS" id="PR00507">
    <property type="entry name" value="N12N6MTFRASE"/>
</dbReference>
<evidence type="ECO:0000256" key="7">
    <source>
        <dbReference type="ARBA" id="ARBA00047942"/>
    </source>
</evidence>
<dbReference type="EC" id="2.1.1.72" evidence="2"/>
<dbReference type="Gene3D" id="1.20.1260.30">
    <property type="match status" value="1"/>
</dbReference>
<dbReference type="Pfam" id="PF02384">
    <property type="entry name" value="N6_Mtase"/>
    <property type="match status" value="1"/>
</dbReference>
<dbReference type="InterPro" id="IPR038333">
    <property type="entry name" value="T1MK-like_N_sf"/>
</dbReference>
<dbReference type="RefSeq" id="WP_083578169.1">
    <property type="nucleotide sequence ID" value="NZ_FQZE01000010.1"/>
</dbReference>
<comment type="similarity">
    <text evidence="1">Belongs to the N(4)/N(6)-methyltransferase family.</text>
</comment>
<feature type="domain" description="DNA methylase adenine-specific" evidence="8">
    <location>
        <begin position="153"/>
        <end position="471"/>
    </location>
</feature>
<dbReference type="GO" id="GO:0032259">
    <property type="term" value="P:methylation"/>
    <property type="evidence" value="ECO:0007669"/>
    <property type="project" value="UniProtKB-KW"/>
</dbReference>
<keyword evidence="5" id="KW-0949">S-adenosyl-L-methionine</keyword>
<dbReference type="PROSITE" id="PS00092">
    <property type="entry name" value="N6_MTASE"/>
    <property type="match status" value="1"/>
</dbReference>
<keyword evidence="3" id="KW-0489">Methyltransferase</keyword>
<sequence>MFEQTFKNIDDVLWKDAGCGSELDYVEQTSWVLFLKYLDDLERDRATSAELIGKTYTPIIDKEYQWSVWAAPKLPNGKIDHNALTGDDLLDFVNGKLFPYLKKFKLSATNANTVEYKIGEIFSELKNRLQSGYNLREVINLIDELRFRTHAEKHEMSHLYEDKIKNMGNAGRNGGEYYTPRPLITTIVKVVAPAIGDKIYDGACGSAGFLCEAFDYLKNSKSVAANGSGPLIPNNGSGLSTKEWETLQKRTFYGKEKKSLAYIIGIMNMILHGVEAPNIIHTNTLAENLADIQEKDRYNVVLANPPFGGKERAEIKQNFPIQTSETASLFLQHFIKILKAGGKAGVVIKNTFLSNTDNASIALRKELLHNCNLHTILDLPGGTFIGAGVKTVVLFFEKGKPTQKVWYYQLNPGRNLGKTNPLNEKDLAEFVKLFEKRRNAAEGPVTENSWNVDGRKVAELVDADLSVKNPNTPEAAPLRQPQEILEEMRELDKEAENVRTVIEKVLNLDFKDSQITTIKEKSGNQINQE</sequence>
<dbReference type="STRING" id="1168035.SAMN05444280_11081"/>
<dbReference type="GO" id="GO:0008170">
    <property type="term" value="F:N-methyltransferase activity"/>
    <property type="evidence" value="ECO:0007669"/>
    <property type="project" value="InterPro"/>
</dbReference>
<dbReference type="InterPro" id="IPR029063">
    <property type="entry name" value="SAM-dependent_MTases_sf"/>
</dbReference>
<gene>
    <name evidence="10" type="ORF">SAMN05444280_11081</name>
</gene>
<dbReference type="InterPro" id="IPR003356">
    <property type="entry name" value="DNA_methylase_A-5"/>
</dbReference>
<evidence type="ECO:0000256" key="6">
    <source>
        <dbReference type="ARBA" id="ARBA00022747"/>
    </source>
</evidence>
<dbReference type="GO" id="GO:0009307">
    <property type="term" value="P:DNA restriction-modification system"/>
    <property type="evidence" value="ECO:0007669"/>
    <property type="project" value="UniProtKB-KW"/>
</dbReference>
<feature type="domain" description="N6 adenine-specific DNA methyltransferase N-terminal" evidence="9">
    <location>
        <begin position="4"/>
        <end position="142"/>
    </location>
</feature>
<proteinExistence type="inferred from homology"/>
<dbReference type="Gene3D" id="3.40.50.150">
    <property type="entry name" value="Vaccinia Virus protein VP39"/>
    <property type="match status" value="1"/>
</dbReference>
<evidence type="ECO:0000313" key="10">
    <source>
        <dbReference type="EMBL" id="SHJ06575.1"/>
    </source>
</evidence>
<dbReference type="Proteomes" id="UP000184050">
    <property type="component" value="Unassembled WGS sequence"/>
</dbReference>
<dbReference type="OrthoDB" id="9814572at2"/>
<accession>A0A1M6G9D1</accession>
<name>A0A1M6G9D1_9BACT</name>
<evidence type="ECO:0000256" key="3">
    <source>
        <dbReference type="ARBA" id="ARBA00022603"/>
    </source>
</evidence>
<dbReference type="PANTHER" id="PTHR42933">
    <property type="entry name" value="SLR6095 PROTEIN"/>
    <property type="match status" value="1"/>
</dbReference>
<evidence type="ECO:0000256" key="4">
    <source>
        <dbReference type="ARBA" id="ARBA00022679"/>
    </source>
</evidence>
<evidence type="ECO:0000256" key="2">
    <source>
        <dbReference type="ARBA" id="ARBA00011900"/>
    </source>
</evidence>
<dbReference type="Pfam" id="PF12161">
    <property type="entry name" value="HsdM_N"/>
    <property type="match status" value="1"/>
</dbReference>
<reference evidence="10 11" key="1">
    <citation type="submission" date="2016-11" db="EMBL/GenBank/DDBJ databases">
        <authorList>
            <person name="Jaros S."/>
            <person name="Januszkiewicz K."/>
            <person name="Wedrychowicz H."/>
        </authorList>
    </citation>
    <scope>NUCLEOTIDE SEQUENCE [LARGE SCALE GENOMIC DNA]</scope>
    <source>
        <strain evidence="10 11">DSM 27063</strain>
    </source>
</reference>
<evidence type="ECO:0000259" key="8">
    <source>
        <dbReference type="Pfam" id="PF02384"/>
    </source>
</evidence>
<protein>
    <recommendedName>
        <fullName evidence="2">site-specific DNA-methyltransferase (adenine-specific)</fullName>
        <ecNumber evidence="2">2.1.1.72</ecNumber>
    </recommendedName>
</protein>
<keyword evidence="11" id="KW-1185">Reference proteome</keyword>
<dbReference type="InterPro" id="IPR022749">
    <property type="entry name" value="D12N6_MeTrfase_N"/>
</dbReference>
<dbReference type="AlphaFoldDB" id="A0A1M6G9D1"/>
<evidence type="ECO:0000313" key="11">
    <source>
        <dbReference type="Proteomes" id="UP000184050"/>
    </source>
</evidence>
<organism evidence="10 11">
    <name type="scientific">Tangfeifania diversioriginum</name>
    <dbReference type="NCBI Taxonomy" id="1168035"/>
    <lineage>
        <taxon>Bacteria</taxon>
        <taxon>Pseudomonadati</taxon>
        <taxon>Bacteroidota</taxon>
        <taxon>Bacteroidia</taxon>
        <taxon>Marinilabiliales</taxon>
        <taxon>Prolixibacteraceae</taxon>
        <taxon>Tangfeifania</taxon>
    </lineage>
</organism>
<dbReference type="PANTHER" id="PTHR42933:SF4">
    <property type="entry name" value="TYPE I RESTRICTION ENZYME ECOKI METHYLASE SUBUNIT"/>
    <property type="match status" value="1"/>
</dbReference>
<evidence type="ECO:0000259" key="9">
    <source>
        <dbReference type="Pfam" id="PF12161"/>
    </source>
</evidence>
<dbReference type="InterPro" id="IPR002052">
    <property type="entry name" value="DNA_methylase_N6_adenine_CS"/>
</dbReference>
<keyword evidence="6" id="KW-0680">Restriction system</keyword>
<dbReference type="GO" id="GO:0009007">
    <property type="term" value="F:site-specific DNA-methyltransferase (adenine-specific) activity"/>
    <property type="evidence" value="ECO:0007669"/>
    <property type="project" value="UniProtKB-EC"/>
</dbReference>
<dbReference type="GO" id="GO:0003677">
    <property type="term" value="F:DNA binding"/>
    <property type="evidence" value="ECO:0007669"/>
    <property type="project" value="InterPro"/>
</dbReference>
<keyword evidence="4" id="KW-0808">Transferase</keyword>
<comment type="catalytic activity">
    <reaction evidence="7">
        <text>a 2'-deoxyadenosine in DNA + S-adenosyl-L-methionine = an N(6)-methyl-2'-deoxyadenosine in DNA + S-adenosyl-L-homocysteine + H(+)</text>
        <dbReference type="Rhea" id="RHEA:15197"/>
        <dbReference type="Rhea" id="RHEA-COMP:12418"/>
        <dbReference type="Rhea" id="RHEA-COMP:12419"/>
        <dbReference type="ChEBI" id="CHEBI:15378"/>
        <dbReference type="ChEBI" id="CHEBI:57856"/>
        <dbReference type="ChEBI" id="CHEBI:59789"/>
        <dbReference type="ChEBI" id="CHEBI:90615"/>
        <dbReference type="ChEBI" id="CHEBI:90616"/>
        <dbReference type="EC" id="2.1.1.72"/>
    </reaction>
</comment>